<dbReference type="EMBL" id="MN096372">
    <property type="protein sequence ID" value="QDK03128.1"/>
    <property type="molecule type" value="Genomic_DNA"/>
</dbReference>
<dbReference type="GeneID" id="64868708"/>
<feature type="region of interest" description="Disordered" evidence="1">
    <location>
        <begin position="106"/>
        <end position="178"/>
    </location>
</feature>
<evidence type="ECO:0000313" key="3">
    <source>
        <dbReference type="Proteomes" id="UP000317635"/>
    </source>
</evidence>
<accession>A0A514U2E1</accession>
<dbReference type="Proteomes" id="UP000317635">
    <property type="component" value="Segment"/>
</dbReference>
<name>A0A514U2E1_9CAUD</name>
<evidence type="ECO:0000313" key="2">
    <source>
        <dbReference type="EMBL" id="QDK03128.1"/>
    </source>
</evidence>
<dbReference type="KEGG" id="vg:64868708"/>
<feature type="compositionally biased region" description="Pro residues" evidence="1">
    <location>
        <begin position="134"/>
        <end position="143"/>
    </location>
</feature>
<feature type="compositionally biased region" description="Gly residues" evidence="1">
    <location>
        <begin position="111"/>
        <end position="124"/>
    </location>
</feature>
<dbReference type="InterPro" id="IPR057999">
    <property type="entry name" value="Gp49"/>
</dbReference>
<feature type="region of interest" description="Disordered" evidence="1">
    <location>
        <begin position="1"/>
        <end position="49"/>
    </location>
</feature>
<sequence length="178" mass="18815">MTLPQNDPWATGPAEPEQPVAPPPVQESSPWDTTPPEAQKPAAPPVQVINKSDEGKVVLTFKEAAGFDASWIVIHANSVQEANDILDDHVELQALMTKTKKVAEFYRGGAPSSGGNGGNGGGGGRKGRPAAAKQPPPGTPPAPDSSYEYRSGTKNGRFWHGWFPPENSGKGVVWLPTD</sequence>
<proteinExistence type="predicted"/>
<keyword evidence="3" id="KW-1185">Reference proteome</keyword>
<dbReference type="Pfam" id="PF25690">
    <property type="entry name" value="Phage_gp49"/>
    <property type="match status" value="1"/>
</dbReference>
<evidence type="ECO:0000256" key="1">
    <source>
        <dbReference type="SAM" id="MobiDB-lite"/>
    </source>
</evidence>
<reference evidence="2 3" key="1">
    <citation type="submission" date="2019-06" db="EMBL/GenBank/DDBJ databases">
        <authorList>
            <person name="Agostino C.J."/>
            <person name="Dionne E.N."/>
            <person name="Schmitt O.J."/>
            <person name="Otalvaro S."/>
            <person name="Cornely K."/>
            <person name="Butela K.A."/>
            <person name="Garlena R.A."/>
            <person name="Russell D.A."/>
            <person name="Pope W.H."/>
            <person name="Jacobs-Sera D."/>
            <person name="Hatfull G.F."/>
        </authorList>
    </citation>
    <scope>NUCLEOTIDE SEQUENCE [LARGE SCALE GENOMIC DNA]</scope>
</reference>
<protein>
    <submittedName>
        <fullName evidence="2">Uncharacterized protein</fullName>
    </submittedName>
</protein>
<organism evidence="2 3">
    <name type="scientific">Mycobacterium phage Zolita</name>
    <dbReference type="NCBI Taxonomy" id="2593355"/>
    <lineage>
        <taxon>Viruses</taxon>
        <taxon>Duplodnaviria</taxon>
        <taxon>Heunggongvirae</taxon>
        <taxon>Uroviricota</taxon>
        <taxon>Caudoviricetes</taxon>
        <taxon>Benedictvirus</taxon>
        <taxon>Benedictvirus zolita</taxon>
    </lineage>
</organism>
<dbReference type="RefSeq" id="YP_010060839.1">
    <property type="nucleotide sequence ID" value="NC_054776.1"/>
</dbReference>
<gene>
    <name evidence="2" type="primary">43</name>
    <name evidence="2" type="ORF">SEA_ZOLITA_43</name>
</gene>